<dbReference type="Proteomes" id="UP000789405">
    <property type="component" value="Unassembled WGS sequence"/>
</dbReference>
<protein>
    <submittedName>
        <fullName evidence="1">3858_t:CDS:1</fullName>
    </submittedName>
</protein>
<dbReference type="AlphaFoldDB" id="A0A9N9E8H2"/>
<evidence type="ECO:0000313" key="1">
    <source>
        <dbReference type="EMBL" id="CAG8667578.1"/>
    </source>
</evidence>
<sequence>MSLDENTFQVNLENINSNSSQENITNDYENDALSVFLDNQPITETIY</sequence>
<reference evidence="1" key="1">
    <citation type="submission" date="2021-06" db="EMBL/GenBank/DDBJ databases">
        <authorList>
            <person name="Kallberg Y."/>
            <person name="Tangrot J."/>
            <person name="Rosling A."/>
        </authorList>
    </citation>
    <scope>NUCLEOTIDE SEQUENCE</scope>
    <source>
        <strain evidence="1">MA453B</strain>
    </source>
</reference>
<proteinExistence type="predicted"/>
<accession>A0A9N9E8H2</accession>
<organism evidence="1 2">
    <name type="scientific">Dentiscutata erythropus</name>
    <dbReference type="NCBI Taxonomy" id="1348616"/>
    <lineage>
        <taxon>Eukaryota</taxon>
        <taxon>Fungi</taxon>
        <taxon>Fungi incertae sedis</taxon>
        <taxon>Mucoromycota</taxon>
        <taxon>Glomeromycotina</taxon>
        <taxon>Glomeromycetes</taxon>
        <taxon>Diversisporales</taxon>
        <taxon>Gigasporaceae</taxon>
        <taxon>Dentiscutata</taxon>
    </lineage>
</organism>
<gene>
    <name evidence="1" type="ORF">DERYTH_LOCUS11047</name>
</gene>
<keyword evidence="2" id="KW-1185">Reference proteome</keyword>
<name>A0A9N9E8H2_9GLOM</name>
<dbReference type="EMBL" id="CAJVPY010006689">
    <property type="protein sequence ID" value="CAG8667578.1"/>
    <property type="molecule type" value="Genomic_DNA"/>
</dbReference>
<evidence type="ECO:0000313" key="2">
    <source>
        <dbReference type="Proteomes" id="UP000789405"/>
    </source>
</evidence>
<comment type="caution">
    <text evidence="1">The sequence shown here is derived from an EMBL/GenBank/DDBJ whole genome shotgun (WGS) entry which is preliminary data.</text>
</comment>